<dbReference type="KEGG" id="mrh:MycrhN_0201"/>
<evidence type="ECO:0000256" key="1">
    <source>
        <dbReference type="SAM" id="MobiDB-lite"/>
    </source>
</evidence>
<sequence length="191" mass="20723">MSASTLSFQTTQERRWTVQNPRLRLKPAHGSQGSVQGGWWPRTNQMHIELPELLAALSSRSGAVDRVIYDENLWAPASMRMEFRAHSVILEGSGNKSTNTLSVIGKQFGTLVLLVVPPNTEAAAAHAAVRAAADPDDVSTAEQLLEIGMRSARTDQQAPKPLQPCASNSGALGRPHRVVTHIEGQPFKLSQ</sequence>
<gene>
    <name evidence="2" type="ordered locus">MycrhN_0201</name>
</gene>
<reference evidence="2 3" key="1">
    <citation type="submission" date="2011-12" db="EMBL/GenBank/DDBJ databases">
        <title>Complete sequence of Mycobacterium rhodesiae NBB3.</title>
        <authorList>
            <consortium name="US DOE Joint Genome Institute"/>
            <person name="Lucas S."/>
            <person name="Han J."/>
            <person name="Lapidus A."/>
            <person name="Cheng J.-F."/>
            <person name="Goodwin L."/>
            <person name="Pitluck S."/>
            <person name="Peters L."/>
            <person name="Mikhailova N."/>
            <person name="Gu W."/>
            <person name="Detter J.C."/>
            <person name="Han C."/>
            <person name="Tapia R."/>
            <person name="Land M."/>
            <person name="Hauser L."/>
            <person name="Kyrpides N."/>
            <person name="Ivanova N."/>
            <person name="Pagani I."/>
            <person name="Mattes T."/>
            <person name="Holmes A."/>
            <person name="Rutledge P."/>
            <person name="Paulsen I."/>
            <person name="Coleman N."/>
            <person name="Woyke T."/>
        </authorList>
    </citation>
    <scope>NUCLEOTIDE SEQUENCE [LARGE SCALE GENOMIC DNA]</scope>
    <source>
        <strain evidence="2 3">NBB3</strain>
    </source>
</reference>
<protein>
    <submittedName>
        <fullName evidence="2">Uncharacterized protein</fullName>
    </submittedName>
</protein>
<proteinExistence type="predicted"/>
<dbReference type="Proteomes" id="UP000005442">
    <property type="component" value="Chromosome"/>
</dbReference>
<feature type="region of interest" description="Disordered" evidence="1">
    <location>
        <begin position="152"/>
        <end position="176"/>
    </location>
</feature>
<dbReference type="Pfam" id="PF19457">
    <property type="entry name" value="DUF5994"/>
    <property type="match status" value="1"/>
</dbReference>
<dbReference type="InterPro" id="IPR046036">
    <property type="entry name" value="DUF5994"/>
</dbReference>
<dbReference type="RefSeq" id="WP_014208665.1">
    <property type="nucleotide sequence ID" value="NC_016604.1"/>
</dbReference>
<name>G8RHP3_MYCRN</name>
<keyword evidence="3" id="KW-1185">Reference proteome</keyword>
<evidence type="ECO:0000313" key="2">
    <source>
        <dbReference type="EMBL" id="AEV70845.1"/>
    </source>
</evidence>
<dbReference type="EMBL" id="CP003169">
    <property type="protein sequence ID" value="AEV70845.1"/>
    <property type="molecule type" value="Genomic_DNA"/>
</dbReference>
<organism evidence="2 3">
    <name type="scientific">Mycolicibacterium rhodesiae (strain NBB3)</name>
    <name type="common">Mycobacterium rhodesiae</name>
    <dbReference type="NCBI Taxonomy" id="710685"/>
    <lineage>
        <taxon>Bacteria</taxon>
        <taxon>Bacillati</taxon>
        <taxon>Actinomycetota</taxon>
        <taxon>Actinomycetes</taxon>
        <taxon>Mycobacteriales</taxon>
        <taxon>Mycobacteriaceae</taxon>
        <taxon>Mycolicibacterium</taxon>
    </lineage>
</organism>
<dbReference type="AlphaFoldDB" id="G8RHP3"/>
<dbReference type="HOGENOM" id="CLU_100184_1_0_11"/>
<evidence type="ECO:0000313" key="3">
    <source>
        <dbReference type="Proteomes" id="UP000005442"/>
    </source>
</evidence>
<dbReference type="STRING" id="710685.MycrhN_0201"/>
<dbReference type="PATRIC" id="fig|710685.3.peg.208"/>
<accession>G8RHP3</accession>